<evidence type="ECO:0000313" key="3">
    <source>
        <dbReference type="Proteomes" id="UP000255233"/>
    </source>
</evidence>
<name>A0A379MUJ0_9BACT</name>
<keyword evidence="1" id="KW-0732">Signal</keyword>
<protein>
    <submittedName>
        <fullName evidence="2">Outer membrane protein/protective antigen OMA87</fullName>
    </submittedName>
</protein>
<evidence type="ECO:0000256" key="1">
    <source>
        <dbReference type="SAM" id="SignalP"/>
    </source>
</evidence>
<reference evidence="2 3" key="1">
    <citation type="submission" date="2018-06" db="EMBL/GenBank/DDBJ databases">
        <authorList>
            <consortium name="Pathogen Informatics"/>
            <person name="Doyle S."/>
        </authorList>
    </citation>
    <scope>NUCLEOTIDE SEQUENCE [LARGE SCALE GENOMIC DNA]</scope>
    <source>
        <strain evidence="2 3">NCTC11190</strain>
    </source>
</reference>
<organism evidence="2 3">
    <name type="scientific">Rikenella microfusus</name>
    <dbReference type="NCBI Taxonomy" id="28139"/>
    <lineage>
        <taxon>Bacteria</taxon>
        <taxon>Pseudomonadati</taxon>
        <taxon>Bacteroidota</taxon>
        <taxon>Bacteroidia</taxon>
        <taxon>Bacteroidales</taxon>
        <taxon>Rikenellaceae</taxon>
        <taxon>Rikenella</taxon>
    </lineage>
</organism>
<gene>
    <name evidence="2" type="ORF">NCTC11190_01525</name>
</gene>
<evidence type="ECO:0000313" key="2">
    <source>
        <dbReference type="EMBL" id="SUE34302.1"/>
    </source>
</evidence>
<dbReference type="EMBL" id="UGVL01000001">
    <property type="protein sequence ID" value="SUE34302.1"/>
    <property type="molecule type" value="Genomic_DNA"/>
</dbReference>
<proteinExistence type="predicted"/>
<feature type="signal peptide" evidence="1">
    <location>
        <begin position="1"/>
        <end position="20"/>
    </location>
</feature>
<keyword evidence="3" id="KW-1185">Reference proteome</keyword>
<feature type="chain" id="PRO_5017020767" evidence="1">
    <location>
        <begin position="21"/>
        <end position="629"/>
    </location>
</feature>
<dbReference type="Proteomes" id="UP000255233">
    <property type="component" value="Unassembled WGS sequence"/>
</dbReference>
<dbReference type="AlphaFoldDB" id="A0A379MUJ0"/>
<dbReference type="STRING" id="880526.GCA_000427365_00036"/>
<sequence>MCRCEHIAALLFCFCSVAFANGQTPPPSGAVPPANYDDQMHSDTIVVPINYREQSEQADAFYDTLRRRRYKNPVTRFLVRSLICSRNASDEGPPMLDFKRNRLYFEQYAGKRITAIHITQANVFSPRDTSEKVGWAQRVIDKIHIRTRREQLVQNLLFKAGDRLNPYVMGINEELLRSLPNLATAYFVVMPDPSDSTGVTVHIFARDNWSISGDARWGSTEKELSVFDRNFLGTGDELKLIFSSERGLKNIGTEIDYTARNLLGSFTDVTVRMGVGANRNIGQFTVDHPFILPSDWAFGADVERAYRREELTLTDTSYYINRFRVSGWFGKSWCLNWRNGTSVYVAASLSKEQYSNRPQVTETLNPYYHNSELLLFSLGFARRNYFQGNMIYGYGRTEDIPYGFRVELVGGRQWEEKLGPRDYWGFRGYWGNLVGDHYVEAGVSLGSFFTPDYRLQQSVITGRIKYFTPLLRVRTSYIRQFGVLSATMGFNRLKGEREALRYENRYGTGIRGMSANSWLAGYNRLTLSSETVLFTPLFLYHFRFAFFLFGDAGWMGYDNNLFRNRFTGAIGAGVRIKNERLIFNNIQIRLGYAFNRPPEVGYSYFSVSNEQDFREANFAAGQPQIVPYR</sequence>
<accession>A0A379MUJ0</accession>